<reference evidence="5" key="3">
    <citation type="submission" date="2025-08" db="UniProtKB">
        <authorList>
            <consortium name="Ensembl"/>
        </authorList>
    </citation>
    <scope>IDENTIFICATION</scope>
</reference>
<dbReference type="GeneTree" id="ENSGT00440000033720"/>
<dbReference type="PROSITE" id="PS51390">
    <property type="entry name" value="WAP"/>
    <property type="match status" value="1"/>
</dbReference>
<feature type="domain" description="Fibronectin type-III" evidence="3">
    <location>
        <begin position="175"/>
        <end position="280"/>
    </location>
</feature>
<dbReference type="Ensembl" id="ENSAMXT00000008246.2">
    <property type="protein sequence ID" value="ENSAMXP00000008246.2"/>
    <property type="gene ID" value="ENSAMXG00000008019.2"/>
</dbReference>
<dbReference type="GO" id="GO:0005576">
    <property type="term" value="C:extracellular region"/>
    <property type="evidence" value="ECO:0007669"/>
    <property type="project" value="InterPro"/>
</dbReference>
<reference evidence="6" key="1">
    <citation type="submission" date="2013-03" db="EMBL/GenBank/DDBJ databases">
        <authorList>
            <person name="Jeffery W."/>
            <person name="Warren W."/>
            <person name="Wilson R.K."/>
        </authorList>
    </citation>
    <scope>NUCLEOTIDE SEQUENCE</scope>
    <source>
        <strain evidence="6">female</strain>
    </source>
</reference>
<evidence type="ECO:0000313" key="5">
    <source>
        <dbReference type="Ensembl" id="ENSAMXP00000008246.2"/>
    </source>
</evidence>
<sequence length="656" mass="72542">MLRSRFGWRLGSRLVCALLWCVLDLSACRRFGSEDGETVGRINSARCFSRCLTLHITQLTSTFQHLQSDEVLGWCENHRRCSQCLQPCKELWETRKALSHKLCEKHHECVTSAEFLLSLQSQKQGDCPAPQRATGFAAACVESCSSDRECSASKKCCSNGCGHTCQPPANLFKGVPLKPRKDMTFIEDQYGQLEVAWMSKFNVSIEPVLYILQRRWNDGIHPSEDDASTWYTVLMTMEERAVLKDIRPQRWYQFRVSAVNSQGTRGFTTPSKHFFSTRDPLPPETPQKARVENETVHADGSVSVLLRWDPPAEGDLVVDRYKVTWSARGGLAGGPNGKESGRVTDGTLTEMQLGGLQPDTRYTVQIQAVSFSGQKRLKSGRAQLSFTTAAAAAASTGSSPPSREFSNELPISRSSPSVLRLEAAAPHYHDNQLQVKVFWKSRVSESQKASSSYLLSWYPEVCGGNVTKREKMATVQGTHFIITGLLFACKYKVAVMPLSEHGHRAGAVTSVTTPHCSTLKGRGKKLVSCAREERHLQVKKALQRPEKLSAVFQTVNGSVEGLFSWQVSEASPGQTPITGFQFSWIKVSSISSAVDQSPDTLISQSLNLAPGQLSLRVERLQPESVYKVQVQVLSETGSGPSVARMLHTPQLNATLL</sequence>
<dbReference type="Pfam" id="PF00095">
    <property type="entry name" value="WAP"/>
    <property type="match status" value="1"/>
</dbReference>
<evidence type="ECO:0000259" key="3">
    <source>
        <dbReference type="PROSITE" id="PS50853"/>
    </source>
</evidence>
<dbReference type="Proteomes" id="UP000018467">
    <property type="component" value="Unassembled WGS sequence"/>
</dbReference>
<evidence type="ECO:0000256" key="1">
    <source>
        <dbReference type="SAM" id="MobiDB-lite"/>
    </source>
</evidence>
<dbReference type="CDD" id="cd00063">
    <property type="entry name" value="FN3"/>
    <property type="match status" value="2"/>
</dbReference>
<dbReference type="GO" id="GO:0030414">
    <property type="term" value="F:peptidase inhibitor activity"/>
    <property type="evidence" value="ECO:0007669"/>
    <property type="project" value="InterPro"/>
</dbReference>
<feature type="chain" id="PRO_5017438558" evidence="2">
    <location>
        <begin position="29"/>
        <end position="656"/>
    </location>
</feature>
<dbReference type="STRING" id="7994.ENSAMXP00000008246"/>
<dbReference type="SUPFAM" id="SSF49265">
    <property type="entry name" value="Fibronectin type III"/>
    <property type="match status" value="2"/>
</dbReference>
<dbReference type="FunFam" id="4.10.75.10:FF:000001">
    <property type="entry name" value="Anosmin 1"/>
    <property type="match status" value="1"/>
</dbReference>
<organism evidence="5 6">
    <name type="scientific">Astyanax mexicanus</name>
    <name type="common">Blind cave fish</name>
    <name type="synonym">Astyanax fasciatus mexicanus</name>
    <dbReference type="NCBI Taxonomy" id="7994"/>
    <lineage>
        <taxon>Eukaryota</taxon>
        <taxon>Metazoa</taxon>
        <taxon>Chordata</taxon>
        <taxon>Craniata</taxon>
        <taxon>Vertebrata</taxon>
        <taxon>Euteleostomi</taxon>
        <taxon>Actinopterygii</taxon>
        <taxon>Neopterygii</taxon>
        <taxon>Teleostei</taxon>
        <taxon>Ostariophysi</taxon>
        <taxon>Characiformes</taxon>
        <taxon>Characoidei</taxon>
        <taxon>Acestrorhamphidae</taxon>
        <taxon>Acestrorhamphinae</taxon>
        <taxon>Astyanax</taxon>
    </lineage>
</organism>
<dbReference type="GO" id="GO:0048922">
    <property type="term" value="P:posterior lateral line neuromast deposition"/>
    <property type="evidence" value="ECO:0007669"/>
    <property type="project" value="Ensembl"/>
</dbReference>
<dbReference type="InterPro" id="IPR036645">
    <property type="entry name" value="Elafin-like_sf"/>
</dbReference>
<keyword evidence="6" id="KW-1185">Reference proteome</keyword>
<reference evidence="6" key="2">
    <citation type="journal article" date="2014" name="Nat. Commun.">
        <title>The cavefish genome reveals candidate genes for eye loss.</title>
        <authorList>
            <person name="McGaugh S.E."/>
            <person name="Gross J.B."/>
            <person name="Aken B."/>
            <person name="Blin M."/>
            <person name="Borowsky R."/>
            <person name="Chalopin D."/>
            <person name="Hinaux H."/>
            <person name="Jeffery W.R."/>
            <person name="Keene A."/>
            <person name="Ma L."/>
            <person name="Minx P."/>
            <person name="Murphy D."/>
            <person name="O'Quin K.E."/>
            <person name="Retaux S."/>
            <person name="Rohner N."/>
            <person name="Searle S.M."/>
            <person name="Stahl B.A."/>
            <person name="Tabin C."/>
            <person name="Volff J.N."/>
            <person name="Yoshizawa M."/>
            <person name="Warren W.C."/>
        </authorList>
    </citation>
    <scope>NUCLEOTIDE SEQUENCE [LARGE SCALE GENOMIC DNA]</scope>
    <source>
        <strain evidence="6">female</strain>
    </source>
</reference>
<accession>W5KKY4</accession>
<dbReference type="SMART" id="SM00060">
    <property type="entry name" value="FN3"/>
    <property type="match status" value="4"/>
</dbReference>
<dbReference type="eggNOG" id="KOG4802">
    <property type="taxonomic scope" value="Eukaryota"/>
</dbReference>
<dbReference type="PRINTS" id="PR00003">
    <property type="entry name" value="4DISULPHCORE"/>
</dbReference>
<feature type="domain" description="WAP" evidence="4">
    <location>
        <begin position="120"/>
        <end position="169"/>
    </location>
</feature>
<feature type="domain" description="Fibronectin type-III" evidence="3">
    <location>
        <begin position="544"/>
        <end position="651"/>
    </location>
</feature>
<protein>
    <submittedName>
        <fullName evidence="5">Anosmin 1b</fullName>
    </submittedName>
</protein>
<dbReference type="InParanoid" id="W5KKY4"/>
<dbReference type="PANTHER" id="PTHR14131">
    <property type="entry name" value="ANOSMIN"/>
    <property type="match status" value="1"/>
</dbReference>
<dbReference type="SUPFAM" id="SSF57256">
    <property type="entry name" value="Elafin-like"/>
    <property type="match status" value="1"/>
</dbReference>
<dbReference type="InterPro" id="IPR036116">
    <property type="entry name" value="FN3_sf"/>
</dbReference>
<evidence type="ECO:0000313" key="6">
    <source>
        <dbReference type="Proteomes" id="UP000018467"/>
    </source>
</evidence>
<dbReference type="Bgee" id="ENSAMXG00000008019">
    <property type="expression patterns" value="Expressed in embryo and 6 other cell types or tissues"/>
</dbReference>
<keyword evidence="2" id="KW-0732">Signal</keyword>
<dbReference type="InterPro" id="IPR013783">
    <property type="entry name" value="Ig-like_fold"/>
</dbReference>
<evidence type="ECO:0000259" key="4">
    <source>
        <dbReference type="PROSITE" id="PS51390"/>
    </source>
</evidence>
<feature type="signal peptide" evidence="2">
    <location>
        <begin position="1"/>
        <end position="28"/>
    </location>
</feature>
<dbReference type="SMART" id="SM00217">
    <property type="entry name" value="WAP"/>
    <property type="match status" value="1"/>
</dbReference>
<dbReference type="InterPro" id="IPR042447">
    <property type="entry name" value="Anosmin-1"/>
</dbReference>
<dbReference type="AlphaFoldDB" id="W5KKY4"/>
<dbReference type="GO" id="GO:0009986">
    <property type="term" value="C:cell surface"/>
    <property type="evidence" value="ECO:0007669"/>
    <property type="project" value="TreeGrafter"/>
</dbReference>
<dbReference type="Pfam" id="PF00041">
    <property type="entry name" value="fn3"/>
    <property type="match status" value="2"/>
</dbReference>
<dbReference type="InterPro" id="IPR008197">
    <property type="entry name" value="WAP_dom"/>
</dbReference>
<feature type="region of interest" description="Disordered" evidence="1">
    <location>
        <begin position="267"/>
        <end position="287"/>
    </location>
</feature>
<dbReference type="HOGENOM" id="CLU_030264_0_0_1"/>
<evidence type="ECO:0000256" key="2">
    <source>
        <dbReference type="SAM" id="SignalP"/>
    </source>
</evidence>
<dbReference type="PROSITE" id="PS50853">
    <property type="entry name" value="FN3"/>
    <property type="match status" value="3"/>
</dbReference>
<reference evidence="5" key="4">
    <citation type="submission" date="2025-09" db="UniProtKB">
        <authorList>
            <consortium name="Ensembl"/>
        </authorList>
    </citation>
    <scope>IDENTIFICATION</scope>
</reference>
<name>W5KKY4_ASTMX</name>
<dbReference type="InterPro" id="IPR003961">
    <property type="entry name" value="FN3_dom"/>
</dbReference>
<dbReference type="Gene3D" id="2.60.40.10">
    <property type="entry name" value="Immunoglobulins"/>
    <property type="match status" value="3"/>
</dbReference>
<dbReference type="GO" id="GO:0030182">
    <property type="term" value="P:neuron differentiation"/>
    <property type="evidence" value="ECO:0007669"/>
    <property type="project" value="TreeGrafter"/>
</dbReference>
<dbReference type="PANTHER" id="PTHR14131:SF7">
    <property type="entry name" value="ANOSMIN 1B"/>
    <property type="match status" value="1"/>
</dbReference>
<dbReference type="Pfam" id="PF17869">
    <property type="entry name" value="Cys_box"/>
    <property type="match status" value="1"/>
</dbReference>
<dbReference type="InterPro" id="IPR040957">
    <property type="entry name" value="Anosmin-1_Cys_box"/>
</dbReference>
<proteinExistence type="predicted"/>
<dbReference type="CDD" id="cd00199">
    <property type="entry name" value="WAP"/>
    <property type="match status" value="1"/>
</dbReference>
<dbReference type="Gene3D" id="4.10.75.10">
    <property type="entry name" value="Elafin-like"/>
    <property type="match status" value="1"/>
</dbReference>
<feature type="domain" description="Fibronectin type-III" evidence="3">
    <location>
        <begin position="282"/>
        <end position="391"/>
    </location>
</feature>